<evidence type="ECO:0000313" key="5">
    <source>
        <dbReference type="Proteomes" id="UP001620408"/>
    </source>
</evidence>
<dbReference type="Gene3D" id="3.40.50.720">
    <property type="entry name" value="NAD(P)-binding Rossmann-like Domain"/>
    <property type="match status" value="1"/>
</dbReference>
<keyword evidence="1" id="KW-0521">NADP</keyword>
<reference evidence="4 5" key="1">
    <citation type="submission" date="2020-10" db="EMBL/GenBank/DDBJ databases">
        <title>Phylogeny of dyella-like bacteria.</title>
        <authorList>
            <person name="Fu J."/>
        </authorList>
    </citation>
    <scope>NUCLEOTIDE SEQUENCE [LARGE SCALE GENOMIC DNA]</scope>
    <source>
        <strain evidence="4 5">BB4</strain>
    </source>
</reference>
<feature type="domain" description="Enoyl reductase (ER)" evidence="3">
    <location>
        <begin position="41"/>
        <end position="348"/>
    </location>
</feature>
<organism evidence="4 5">
    <name type="scientific">Dyella koreensis</name>
    <dbReference type="NCBI Taxonomy" id="311235"/>
    <lineage>
        <taxon>Bacteria</taxon>
        <taxon>Pseudomonadati</taxon>
        <taxon>Pseudomonadota</taxon>
        <taxon>Gammaproteobacteria</taxon>
        <taxon>Lysobacterales</taxon>
        <taxon>Rhodanobacteraceae</taxon>
        <taxon>Dyella</taxon>
    </lineage>
</organism>
<dbReference type="InterPro" id="IPR020843">
    <property type="entry name" value="ER"/>
</dbReference>
<protein>
    <submittedName>
        <fullName evidence="4">Zinc-dependent alcohol dehydrogenase family protein</fullName>
    </submittedName>
</protein>
<proteinExistence type="predicted"/>
<dbReference type="SUPFAM" id="SSF51735">
    <property type="entry name" value="NAD(P)-binding Rossmann-fold domains"/>
    <property type="match status" value="1"/>
</dbReference>
<dbReference type="InterPro" id="IPR036291">
    <property type="entry name" value="NAD(P)-bd_dom_sf"/>
</dbReference>
<dbReference type="Proteomes" id="UP001620408">
    <property type="component" value="Unassembled WGS sequence"/>
</dbReference>
<dbReference type="EMBL" id="JADIKD010000012">
    <property type="protein sequence ID" value="MFK2919461.1"/>
    <property type="molecule type" value="Genomic_DNA"/>
</dbReference>
<evidence type="ECO:0000259" key="3">
    <source>
        <dbReference type="SMART" id="SM00829"/>
    </source>
</evidence>
<dbReference type="PANTHER" id="PTHR48106:SF2">
    <property type="entry name" value="ZN2+-BINDING DEHYDROGENASE"/>
    <property type="match status" value="1"/>
</dbReference>
<keyword evidence="2" id="KW-0560">Oxidoreductase</keyword>
<accession>A0ABW8KB93</accession>
<dbReference type="CDD" id="cd05282">
    <property type="entry name" value="ETR_like"/>
    <property type="match status" value="1"/>
</dbReference>
<evidence type="ECO:0000313" key="4">
    <source>
        <dbReference type="EMBL" id="MFK2919461.1"/>
    </source>
</evidence>
<dbReference type="RefSeq" id="WP_379984499.1">
    <property type="nucleotide sequence ID" value="NZ_JADIKD010000012.1"/>
</dbReference>
<gene>
    <name evidence="4" type="ORF">ISS97_19520</name>
</gene>
<comment type="caution">
    <text evidence="4">The sequence shown here is derived from an EMBL/GenBank/DDBJ whole genome shotgun (WGS) entry which is preliminary data.</text>
</comment>
<keyword evidence="5" id="KW-1185">Reference proteome</keyword>
<dbReference type="InterPro" id="IPR013154">
    <property type="entry name" value="ADH-like_N"/>
</dbReference>
<dbReference type="SUPFAM" id="SSF50129">
    <property type="entry name" value="GroES-like"/>
    <property type="match status" value="1"/>
</dbReference>
<dbReference type="Gene3D" id="3.90.180.10">
    <property type="entry name" value="Medium-chain alcohol dehydrogenases, catalytic domain"/>
    <property type="match status" value="1"/>
</dbReference>
<evidence type="ECO:0000256" key="1">
    <source>
        <dbReference type="ARBA" id="ARBA00022857"/>
    </source>
</evidence>
<sequence length="350" mass="37592">MPTIWSGQYVSLGRHGNNHFQPNNQRGSAMRALVFQHAGEAEDVLQLSRHSIPDPMPGEVRVRVTARPIQPADRFFIRGQYRIKPTFPQIAGLEGTGVVDTSNDPAFHAGERVAFRWSGTWAEYVTVPAARLIRVPSDVSDDDACQIALNPITAWALLEGAQAGPGDWIALTAGGSTVSALIALLARARGIRVISLVRGDVARMATKSNADITLSVDEPDFPASILQATESVRISALLDSVGGANTAKLFGVLRPGARVVAYGAQDASAIPVTNAMLVYQNLTWVGFGIDHWLGGISADQYNAMLTSLWQLIRSGSLPLPVAGRYPLEQAREALQAESNPDRLGKVLLIT</sequence>
<dbReference type="InterPro" id="IPR011032">
    <property type="entry name" value="GroES-like_sf"/>
</dbReference>
<dbReference type="SMART" id="SM00829">
    <property type="entry name" value="PKS_ER"/>
    <property type="match status" value="1"/>
</dbReference>
<evidence type="ECO:0000256" key="2">
    <source>
        <dbReference type="ARBA" id="ARBA00023002"/>
    </source>
</evidence>
<name>A0ABW8KB93_9GAMM</name>
<dbReference type="Pfam" id="PF13602">
    <property type="entry name" value="ADH_zinc_N_2"/>
    <property type="match status" value="1"/>
</dbReference>
<dbReference type="PANTHER" id="PTHR48106">
    <property type="entry name" value="QUINONE OXIDOREDUCTASE PIG3-RELATED"/>
    <property type="match status" value="1"/>
</dbReference>
<dbReference type="Pfam" id="PF08240">
    <property type="entry name" value="ADH_N"/>
    <property type="match status" value="1"/>
</dbReference>